<dbReference type="AlphaFoldDB" id="A0A1J1IZX1"/>
<dbReference type="EMBL" id="CVRI01000065">
    <property type="protein sequence ID" value="CRL05811.1"/>
    <property type="molecule type" value="Genomic_DNA"/>
</dbReference>
<dbReference type="Proteomes" id="UP000183832">
    <property type="component" value="Unassembled WGS sequence"/>
</dbReference>
<evidence type="ECO:0000313" key="2">
    <source>
        <dbReference type="Proteomes" id="UP000183832"/>
    </source>
</evidence>
<reference evidence="1 2" key="1">
    <citation type="submission" date="2015-04" db="EMBL/GenBank/DDBJ databases">
        <authorList>
            <person name="Syromyatnikov M.Y."/>
            <person name="Popov V.N."/>
        </authorList>
    </citation>
    <scope>NUCLEOTIDE SEQUENCE [LARGE SCALE GENOMIC DNA]</scope>
</reference>
<gene>
    <name evidence="1" type="ORF">CLUMA_CG018839</name>
</gene>
<protein>
    <submittedName>
        <fullName evidence="1">CLUMA_CG018839, isoform A</fullName>
    </submittedName>
</protein>
<keyword evidence="2" id="KW-1185">Reference proteome</keyword>
<name>A0A1J1IZX1_9DIPT</name>
<evidence type="ECO:0000313" key="1">
    <source>
        <dbReference type="EMBL" id="CRL05811.1"/>
    </source>
</evidence>
<sequence length="68" mass="8020">MASKKGGQKDRKGDFKKGDKLNSLQFFFLLLICNNTKELRMRKSYLKKKIKERLLSKKETLSCFAFIE</sequence>
<accession>A0A1J1IZX1</accession>
<proteinExistence type="predicted"/>
<organism evidence="1 2">
    <name type="scientific">Clunio marinus</name>
    <dbReference type="NCBI Taxonomy" id="568069"/>
    <lineage>
        <taxon>Eukaryota</taxon>
        <taxon>Metazoa</taxon>
        <taxon>Ecdysozoa</taxon>
        <taxon>Arthropoda</taxon>
        <taxon>Hexapoda</taxon>
        <taxon>Insecta</taxon>
        <taxon>Pterygota</taxon>
        <taxon>Neoptera</taxon>
        <taxon>Endopterygota</taxon>
        <taxon>Diptera</taxon>
        <taxon>Nematocera</taxon>
        <taxon>Chironomoidea</taxon>
        <taxon>Chironomidae</taxon>
        <taxon>Clunio</taxon>
    </lineage>
</organism>